<keyword evidence="2" id="KW-1185">Reference proteome</keyword>
<evidence type="ECO:0000313" key="2">
    <source>
        <dbReference type="Proteomes" id="UP001558101"/>
    </source>
</evidence>
<protein>
    <recommendedName>
        <fullName evidence="3">HNH nuclease domain-containing protein</fullName>
    </recommendedName>
</protein>
<dbReference type="Pfam" id="PF10934">
    <property type="entry name" value="Sheath_initiator"/>
    <property type="match status" value="1"/>
</dbReference>
<sequence>MGKKNRDDFSPKTKQALAARANFRCSFTGCHQITCGPSHESSSAVNNTGVAAHIYAAAPGGRRYKREMTSKERSDITNGIWLCVTHSVMIDRDEVKFTPEILIKMKEEHERNIQNEHLKFPGEIEKKQELFRLGSKLIFTGEFLSVELTKWNININEYISGNKFEILNIINYFNDLTNEGRCIISESLSDARLLMTPPRMVFTSTGLILELQVSPRTKRISGSALGSDLALDDTGDLLIENGDFKITSGIDRLSQHLMVCLSTSKGEIYGHPEIGVTLSEYYNLFKHTTWLERILKLEVVYHSAIGQENNFIEERQTTLECIDRVEDFYVVSDIPDDDFFTIFIGVQVKDYGHWEGEVKVYLNKKTKLLSV</sequence>
<gene>
    <name evidence="1" type="ORF">AB4M04_12690</name>
</gene>
<accession>A0ABV3UMA3</accession>
<reference evidence="1 2" key="1">
    <citation type="submission" date="2024-07" db="EMBL/GenBank/DDBJ databases">
        <title>Genomes of novel Serratia strains from suburban soil.</title>
        <authorList>
            <person name="Markert E.X."/>
            <person name="Severe K."/>
            <person name="Severe L."/>
            <person name="Twing K.I."/>
            <person name="Ward L.M."/>
        </authorList>
    </citation>
    <scope>NUCLEOTIDE SEQUENCE [LARGE SCALE GENOMIC DNA]</scope>
    <source>
        <strain evidence="1 2">3C-UT</strain>
    </source>
</reference>
<organism evidence="1 2">
    <name type="scientific">Serratia quinivorans</name>
    <dbReference type="NCBI Taxonomy" id="137545"/>
    <lineage>
        <taxon>Bacteria</taxon>
        <taxon>Pseudomonadati</taxon>
        <taxon>Pseudomonadota</taxon>
        <taxon>Gammaproteobacteria</taxon>
        <taxon>Enterobacterales</taxon>
        <taxon>Yersiniaceae</taxon>
        <taxon>Serratia</taxon>
    </lineage>
</organism>
<comment type="caution">
    <text evidence="1">The sequence shown here is derived from an EMBL/GenBank/DDBJ whole genome shotgun (WGS) entry which is preliminary data.</text>
</comment>
<evidence type="ECO:0000313" key="1">
    <source>
        <dbReference type="EMBL" id="MEX3172937.1"/>
    </source>
</evidence>
<dbReference type="EMBL" id="JBFQXQ010000001">
    <property type="protein sequence ID" value="MEX3172937.1"/>
    <property type="molecule type" value="Genomic_DNA"/>
</dbReference>
<dbReference type="InterPro" id="IPR020288">
    <property type="entry name" value="Sheath_initiator"/>
</dbReference>
<dbReference type="RefSeq" id="WP_368453655.1">
    <property type="nucleotide sequence ID" value="NZ_JBFQXQ010000001.1"/>
</dbReference>
<proteinExistence type="predicted"/>
<name>A0ABV3UMA3_9GAMM</name>
<evidence type="ECO:0008006" key="3">
    <source>
        <dbReference type="Google" id="ProtNLM"/>
    </source>
</evidence>
<dbReference type="Proteomes" id="UP001558101">
    <property type="component" value="Unassembled WGS sequence"/>
</dbReference>